<dbReference type="Proteomes" id="UP000664521">
    <property type="component" value="Unassembled WGS sequence"/>
</dbReference>
<protein>
    <submittedName>
        <fullName evidence="1">Uncharacterized protein</fullName>
    </submittedName>
</protein>
<keyword evidence="2" id="KW-1185">Reference proteome</keyword>
<name>A0A8H3FL55_9LECA</name>
<dbReference type="OrthoDB" id="3795764at2759"/>
<sequence length="145" mass="17172">MDLKLTQSLYDDFPSLFQRHTLGMDRSCMYFGIQILSGWYQILYRLSTFISTVVSEKNLDLEAYCYEQIKEKFGLLRVYMHGGMTEEMGEAIRRAEEESARTCEVCGREGQLENNGWLRTRCKDCEERREQEQAKRTWDRQAARV</sequence>
<dbReference type="AlphaFoldDB" id="A0A8H3FL55"/>
<organism evidence="1 2">
    <name type="scientific">Heterodermia speciosa</name>
    <dbReference type="NCBI Taxonomy" id="116794"/>
    <lineage>
        <taxon>Eukaryota</taxon>
        <taxon>Fungi</taxon>
        <taxon>Dikarya</taxon>
        <taxon>Ascomycota</taxon>
        <taxon>Pezizomycotina</taxon>
        <taxon>Lecanoromycetes</taxon>
        <taxon>OSLEUM clade</taxon>
        <taxon>Lecanoromycetidae</taxon>
        <taxon>Caliciales</taxon>
        <taxon>Physciaceae</taxon>
        <taxon>Heterodermia</taxon>
    </lineage>
</organism>
<dbReference type="EMBL" id="CAJPDS010000043">
    <property type="protein sequence ID" value="CAF9927087.1"/>
    <property type="molecule type" value="Genomic_DNA"/>
</dbReference>
<evidence type="ECO:0000313" key="2">
    <source>
        <dbReference type="Proteomes" id="UP000664521"/>
    </source>
</evidence>
<proteinExistence type="predicted"/>
<evidence type="ECO:0000313" key="1">
    <source>
        <dbReference type="EMBL" id="CAF9927087.1"/>
    </source>
</evidence>
<reference evidence="1" key="1">
    <citation type="submission" date="2021-03" db="EMBL/GenBank/DDBJ databases">
        <authorList>
            <person name="Tagirdzhanova G."/>
        </authorList>
    </citation>
    <scope>NUCLEOTIDE SEQUENCE</scope>
</reference>
<accession>A0A8H3FL55</accession>
<gene>
    <name evidence="1" type="ORF">HETSPECPRED_006502</name>
</gene>
<comment type="caution">
    <text evidence="1">The sequence shown here is derived from an EMBL/GenBank/DDBJ whole genome shotgun (WGS) entry which is preliminary data.</text>
</comment>